<evidence type="ECO:0000256" key="5">
    <source>
        <dbReference type="ARBA" id="ARBA00023136"/>
    </source>
</evidence>
<name>A0A177AXU1_9BILA</name>
<dbReference type="Pfam" id="PF09790">
    <property type="entry name" value="Hyccin"/>
    <property type="match status" value="1"/>
</dbReference>
<dbReference type="GO" id="GO:0005829">
    <property type="term" value="C:cytosol"/>
    <property type="evidence" value="ECO:0007669"/>
    <property type="project" value="UniProtKB-SubCell"/>
</dbReference>
<keyword evidence="8" id="KW-1185">Reference proteome</keyword>
<evidence type="ECO:0000256" key="2">
    <source>
        <dbReference type="ARBA" id="ARBA00004514"/>
    </source>
</evidence>
<dbReference type="Proteomes" id="UP000078046">
    <property type="component" value="Unassembled WGS sequence"/>
</dbReference>
<comment type="similarity">
    <text evidence="6">Belongs to the Hyccin family.</text>
</comment>
<evidence type="ECO:0000256" key="6">
    <source>
        <dbReference type="ARBA" id="ARBA00034482"/>
    </source>
</evidence>
<evidence type="ECO:0000256" key="4">
    <source>
        <dbReference type="ARBA" id="ARBA00022490"/>
    </source>
</evidence>
<comment type="caution">
    <text evidence="7">The sequence shown here is derived from an EMBL/GenBank/DDBJ whole genome shotgun (WGS) entry which is preliminary data.</text>
</comment>
<evidence type="ECO:0000313" key="8">
    <source>
        <dbReference type="Proteomes" id="UP000078046"/>
    </source>
</evidence>
<reference evidence="7 8" key="1">
    <citation type="submission" date="2016-04" db="EMBL/GenBank/DDBJ databases">
        <title>The genome of Intoshia linei affirms orthonectids as highly simplified spiralians.</title>
        <authorList>
            <person name="Mikhailov K.V."/>
            <person name="Slusarev G.S."/>
            <person name="Nikitin M.A."/>
            <person name="Logacheva M.D."/>
            <person name="Penin A."/>
            <person name="Aleoshin V."/>
            <person name="Panchin Y.V."/>
        </authorList>
    </citation>
    <scope>NUCLEOTIDE SEQUENCE [LARGE SCALE GENOMIC DNA]</scope>
    <source>
        <strain evidence="7">Intl2013</strain>
        <tissue evidence="7">Whole animal</tissue>
    </source>
</reference>
<evidence type="ECO:0000256" key="3">
    <source>
        <dbReference type="ARBA" id="ARBA00022475"/>
    </source>
</evidence>
<keyword evidence="3" id="KW-1003">Cell membrane</keyword>
<sequence>MVKNRDVFQFKPISLRDVSLFHKPNRVIIEEIAEDKLKDLLDECYSARSKLFHSCHVECSLIAENKLKIINFLLRQYINKFTDHCDESILQFLKLSIMVCTDGITSNFNCRIFDIDENVLLAFLEGTVFTLSYNMNLTSKSINGIQMRGDFELYPSIIMTIESLNQYMKINKIHLKDTTSDKIRLKRQSTNAVLMQRLTQGTFSPIKLPDDIDVEVQK</sequence>
<dbReference type="GO" id="GO:0005886">
    <property type="term" value="C:plasma membrane"/>
    <property type="evidence" value="ECO:0007669"/>
    <property type="project" value="UniProtKB-SubCell"/>
</dbReference>
<dbReference type="InterPro" id="IPR018619">
    <property type="entry name" value="Hyccin"/>
</dbReference>
<gene>
    <name evidence="7" type="ORF">A3Q56_05353</name>
</gene>
<evidence type="ECO:0000313" key="7">
    <source>
        <dbReference type="EMBL" id="OAF66796.1"/>
    </source>
</evidence>
<accession>A0A177AXU1</accession>
<organism evidence="7 8">
    <name type="scientific">Intoshia linei</name>
    <dbReference type="NCBI Taxonomy" id="1819745"/>
    <lineage>
        <taxon>Eukaryota</taxon>
        <taxon>Metazoa</taxon>
        <taxon>Spiralia</taxon>
        <taxon>Lophotrochozoa</taxon>
        <taxon>Mesozoa</taxon>
        <taxon>Orthonectida</taxon>
        <taxon>Rhopaluridae</taxon>
        <taxon>Intoshia</taxon>
    </lineage>
</organism>
<keyword evidence="4" id="KW-0963">Cytoplasm</keyword>
<proteinExistence type="inferred from homology"/>
<evidence type="ECO:0000256" key="1">
    <source>
        <dbReference type="ARBA" id="ARBA00004236"/>
    </source>
</evidence>
<dbReference type="EMBL" id="LWCA01000826">
    <property type="protein sequence ID" value="OAF66796.1"/>
    <property type="molecule type" value="Genomic_DNA"/>
</dbReference>
<keyword evidence="5" id="KW-0472">Membrane</keyword>
<comment type="subcellular location">
    <subcellularLocation>
        <location evidence="1">Cell membrane</location>
    </subcellularLocation>
    <subcellularLocation>
        <location evidence="2">Cytoplasm</location>
        <location evidence="2">Cytosol</location>
    </subcellularLocation>
</comment>
<protein>
    <submittedName>
        <fullName evidence="7">Uncharacterized protein</fullName>
    </submittedName>
</protein>
<dbReference type="AlphaFoldDB" id="A0A177AXU1"/>